<dbReference type="EMBL" id="JAIWQS010000007">
    <property type="protein sequence ID" value="KAJ8760174.1"/>
    <property type="molecule type" value="Genomic_DNA"/>
</dbReference>
<evidence type="ECO:0000256" key="10">
    <source>
        <dbReference type="ARBA" id="ARBA00023002"/>
    </source>
</evidence>
<dbReference type="GO" id="GO:0051537">
    <property type="term" value="F:2 iron, 2 sulfur cluster binding"/>
    <property type="evidence" value="ECO:0007669"/>
    <property type="project" value="UniProtKB-KW"/>
</dbReference>
<name>A0AAV8T1C3_9ROSI</name>
<dbReference type="GO" id="GO:0009507">
    <property type="term" value="C:chloroplast"/>
    <property type="evidence" value="ECO:0007669"/>
    <property type="project" value="UniProtKB-SubCell"/>
</dbReference>
<keyword evidence="16" id="KW-1185">Reference proteome</keyword>
<dbReference type="PANTHER" id="PTHR21266">
    <property type="entry name" value="IRON-SULFUR DOMAIN CONTAINING PROTEIN"/>
    <property type="match status" value="1"/>
</dbReference>
<keyword evidence="4" id="KW-0934">Plastid</keyword>
<evidence type="ECO:0000256" key="2">
    <source>
        <dbReference type="ARBA" id="ARBA00004370"/>
    </source>
</evidence>
<evidence type="ECO:0000256" key="13">
    <source>
        <dbReference type="ARBA" id="ARBA00023136"/>
    </source>
</evidence>
<comment type="subcellular location">
    <subcellularLocation>
        <location evidence="2">Membrane</location>
    </subcellularLocation>
    <subcellularLocation>
        <location evidence="1">Plastid</location>
        <location evidence="1">Chloroplast</location>
    </subcellularLocation>
</comment>
<dbReference type="GO" id="GO:0010277">
    <property type="term" value="F:chlorophyllide a oxygenase activity"/>
    <property type="evidence" value="ECO:0007669"/>
    <property type="project" value="InterPro"/>
</dbReference>
<evidence type="ECO:0000256" key="6">
    <source>
        <dbReference type="ARBA" id="ARBA00022714"/>
    </source>
</evidence>
<keyword evidence="13" id="KW-0472">Membrane</keyword>
<evidence type="ECO:0000313" key="16">
    <source>
        <dbReference type="Proteomes" id="UP001159364"/>
    </source>
</evidence>
<dbReference type="CDD" id="cd03480">
    <property type="entry name" value="Rieske_RO_Alpha_PaO"/>
    <property type="match status" value="1"/>
</dbReference>
<evidence type="ECO:0000256" key="5">
    <source>
        <dbReference type="ARBA" id="ARBA00022692"/>
    </source>
</evidence>
<proteinExistence type="predicted"/>
<protein>
    <recommendedName>
        <fullName evidence="14">Rieske domain-containing protein</fullName>
    </recommendedName>
</protein>
<dbReference type="InterPro" id="IPR036922">
    <property type="entry name" value="Rieske_2Fe-2S_sf"/>
</dbReference>
<dbReference type="PROSITE" id="PS51296">
    <property type="entry name" value="RIESKE"/>
    <property type="match status" value="1"/>
</dbReference>
<dbReference type="GO" id="GO:0016020">
    <property type="term" value="C:membrane"/>
    <property type="evidence" value="ECO:0007669"/>
    <property type="project" value="UniProtKB-SubCell"/>
</dbReference>
<keyword evidence="9" id="KW-1133">Transmembrane helix</keyword>
<dbReference type="InterPro" id="IPR017941">
    <property type="entry name" value="Rieske_2Fe-2S"/>
</dbReference>
<feature type="domain" description="Rieske" evidence="14">
    <location>
        <begin position="92"/>
        <end position="202"/>
    </location>
</feature>
<dbReference type="Gene3D" id="3.90.380.10">
    <property type="entry name" value="Naphthalene 1,2-dioxygenase Alpha Subunit, Chain A, domain 1"/>
    <property type="match status" value="1"/>
</dbReference>
<evidence type="ECO:0000256" key="8">
    <source>
        <dbReference type="ARBA" id="ARBA00022946"/>
    </source>
</evidence>
<evidence type="ECO:0000256" key="9">
    <source>
        <dbReference type="ARBA" id="ARBA00022989"/>
    </source>
</evidence>
<keyword evidence="5" id="KW-0812">Transmembrane</keyword>
<dbReference type="InterPro" id="IPR050584">
    <property type="entry name" value="Cholesterol_7-desaturase"/>
</dbReference>
<evidence type="ECO:0000256" key="7">
    <source>
        <dbReference type="ARBA" id="ARBA00022723"/>
    </source>
</evidence>
<reference evidence="15 16" key="1">
    <citation type="submission" date="2021-09" db="EMBL/GenBank/DDBJ databases">
        <title>Genomic insights and catalytic innovation underlie evolution of tropane alkaloids biosynthesis.</title>
        <authorList>
            <person name="Wang Y.-J."/>
            <person name="Tian T."/>
            <person name="Huang J.-P."/>
            <person name="Huang S.-X."/>
        </authorList>
    </citation>
    <scope>NUCLEOTIDE SEQUENCE [LARGE SCALE GENOMIC DNA]</scope>
    <source>
        <strain evidence="15">KIB-2018</strain>
        <tissue evidence="15">Leaf</tissue>
    </source>
</reference>
<keyword evidence="11" id="KW-0408">Iron</keyword>
<evidence type="ECO:0000256" key="4">
    <source>
        <dbReference type="ARBA" id="ARBA00022640"/>
    </source>
</evidence>
<dbReference type="GO" id="GO:0046872">
    <property type="term" value="F:metal ion binding"/>
    <property type="evidence" value="ECO:0007669"/>
    <property type="project" value="UniProtKB-KW"/>
</dbReference>
<dbReference type="SUPFAM" id="SSF50022">
    <property type="entry name" value="ISP domain"/>
    <property type="match status" value="1"/>
</dbReference>
<dbReference type="SUPFAM" id="SSF55961">
    <property type="entry name" value="Bet v1-like"/>
    <property type="match status" value="1"/>
</dbReference>
<evidence type="ECO:0000313" key="15">
    <source>
        <dbReference type="EMBL" id="KAJ8760174.1"/>
    </source>
</evidence>
<keyword evidence="7" id="KW-0479">Metal-binding</keyword>
<dbReference type="Pfam" id="PF08417">
    <property type="entry name" value="PaO"/>
    <property type="match status" value="1"/>
</dbReference>
<gene>
    <name evidence="15" type="ORF">K2173_011030</name>
</gene>
<keyword evidence="12" id="KW-0411">Iron-sulfur</keyword>
<keyword evidence="6" id="KW-0001">2Fe-2S</keyword>
<organism evidence="15 16">
    <name type="scientific">Erythroxylum novogranatense</name>
    <dbReference type="NCBI Taxonomy" id="1862640"/>
    <lineage>
        <taxon>Eukaryota</taxon>
        <taxon>Viridiplantae</taxon>
        <taxon>Streptophyta</taxon>
        <taxon>Embryophyta</taxon>
        <taxon>Tracheophyta</taxon>
        <taxon>Spermatophyta</taxon>
        <taxon>Magnoliopsida</taxon>
        <taxon>eudicotyledons</taxon>
        <taxon>Gunneridae</taxon>
        <taxon>Pentapetalae</taxon>
        <taxon>rosids</taxon>
        <taxon>fabids</taxon>
        <taxon>Malpighiales</taxon>
        <taxon>Erythroxylaceae</taxon>
        <taxon>Erythroxylum</taxon>
    </lineage>
</organism>
<evidence type="ECO:0000256" key="3">
    <source>
        <dbReference type="ARBA" id="ARBA00022528"/>
    </source>
</evidence>
<dbReference type="Pfam" id="PF00355">
    <property type="entry name" value="Rieske"/>
    <property type="match status" value="1"/>
</dbReference>
<evidence type="ECO:0000256" key="1">
    <source>
        <dbReference type="ARBA" id="ARBA00004229"/>
    </source>
</evidence>
<dbReference type="PANTHER" id="PTHR21266:SF32">
    <property type="entry name" value="CHOLESTEROL 7-DESATURASE NVD"/>
    <property type="match status" value="1"/>
</dbReference>
<sequence>MEAIGASSVLSVKVPTWIFKTQHTKPKFVAFPHDSRPSSGFSKIQGNTSKLFKFFTAISPSPFSVSTESVDPPEPEVEDDTKAEKFDWFSHWYPVMPVCDLDKRVPHGKKVMGLDVVVWWDRNEKTWKVFDDACPHRLAPLSEGRIDQWGRLQCVYHGWCFNGSGDCKFIPQAPQDGPPVHTFKKACAAVYPSTLHHDIVWFWPSTDPAYKDIIQKEKPPFLPELVDPSFTKLMGNRDIPYGYDVLIENLMDPAHVPYAHYGLMQTRKPKEKRDREGGRPVEMRVKKLGVNGFIAKQEWGGSKFIAPCIFYAYTEPEADQGTGAVSSAGTQKQSSAQRRAALIFICVPVSPGNSRLIWTFPRNFGIWVDKIVPRWFFHIGQNLILDSDLYLLHVEERKLMDIGPANWQKACFLPTKSDALVVGFRRWLNKYAGGGVDWRGKYSGALPPTPPREQLMDRYWSHVLNCSSCSTAHKGLNALEVTLQVLSVVLIGVVAATKQSMTSTVARNTAVAMAIICFAASRWLAHFIYRNFHYHDYNHAFR</sequence>
<dbReference type="Gene3D" id="2.102.10.10">
    <property type="entry name" value="Rieske [2Fe-2S] iron-sulphur domain"/>
    <property type="match status" value="1"/>
</dbReference>
<evidence type="ECO:0000256" key="11">
    <source>
        <dbReference type="ARBA" id="ARBA00023004"/>
    </source>
</evidence>
<keyword evidence="8" id="KW-0809">Transit peptide</keyword>
<evidence type="ECO:0000256" key="12">
    <source>
        <dbReference type="ARBA" id="ARBA00023014"/>
    </source>
</evidence>
<keyword evidence="10" id="KW-0560">Oxidoreductase</keyword>
<evidence type="ECO:0000259" key="14">
    <source>
        <dbReference type="PROSITE" id="PS51296"/>
    </source>
</evidence>
<accession>A0AAV8T1C3</accession>
<keyword evidence="3" id="KW-0150">Chloroplast</keyword>
<comment type="caution">
    <text evidence="15">The sequence shown here is derived from an EMBL/GenBank/DDBJ whole genome shotgun (WGS) entry which is preliminary data.</text>
</comment>
<dbReference type="Proteomes" id="UP001159364">
    <property type="component" value="Linkage Group LG07"/>
</dbReference>
<dbReference type="AlphaFoldDB" id="A0AAV8T1C3"/>
<dbReference type="InterPro" id="IPR013626">
    <property type="entry name" value="PaO"/>
</dbReference>